<keyword evidence="5" id="KW-0539">Nucleus</keyword>
<evidence type="ECO:0000256" key="4">
    <source>
        <dbReference type="ARBA" id="ARBA00023125"/>
    </source>
</evidence>
<feature type="region of interest" description="Disordered" evidence="6">
    <location>
        <begin position="678"/>
        <end position="720"/>
    </location>
</feature>
<dbReference type="EMBL" id="AMGY01000009">
    <property type="protein sequence ID" value="EXJ78330.1"/>
    <property type="molecule type" value="Genomic_DNA"/>
</dbReference>
<proteinExistence type="inferred from homology"/>
<accession>W9XLZ2</accession>
<keyword evidence="10" id="KW-1185">Reference proteome</keyword>
<dbReference type="InterPro" id="IPR040855">
    <property type="entry name" value="ORC_WH_C"/>
</dbReference>
<dbReference type="AlphaFoldDB" id="W9XLZ2"/>
<dbReference type="RefSeq" id="XP_007737775.1">
    <property type="nucleotide sequence ID" value="XM_007739585.1"/>
</dbReference>
<evidence type="ECO:0000256" key="1">
    <source>
        <dbReference type="ARBA" id="ARBA00004123"/>
    </source>
</evidence>
<evidence type="ECO:0000313" key="9">
    <source>
        <dbReference type="EMBL" id="EXJ78330.1"/>
    </source>
</evidence>
<dbReference type="GeneID" id="19173575"/>
<dbReference type="HOGENOM" id="CLU_015257_1_0_1"/>
<evidence type="ECO:0000256" key="2">
    <source>
        <dbReference type="ARBA" id="ARBA00010977"/>
    </source>
</evidence>
<dbReference type="PANTHER" id="PTHR12748:SF0">
    <property type="entry name" value="ORIGIN RECOGNITION COMPLEX SUBUNIT 3"/>
    <property type="match status" value="1"/>
</dbReference>
<keyword evidence="4" id="KW-0238">DNA-binding</keyword>
<comment type="caution">
    <text evidence="9">The sequence shown here is derived from an EMBL/GenBank/DDBJ whole genome shotgun (WGS) entry which is preliminary data.</text>
</comment>
<evidence type="ECO:0000256" key="5">
    <source>
        <dbReference type="ARBA" id="ARBA00023242"/>
    </source>
</evidence>
<dbReference type="GO" id="GO:0031261">
    <property type="term" value="C:DNA replication preinitiation complex"/>
    <property type="evidence" value="ECO:0007669"/>
    <property type="project" value="TreeGrafter"/>
</dbReference>
<dbReference type="PANTHER" id="PTHR12748">
    <property type="entry name" value="ORIGIN RECOGNITION COMPLEX SUBUNIT 3"/>
    <property type="match status" value="1"/>
</dbReference>
<evidence type="ECO:0000313" key="10">
    <source>
        <dbReference type="Proteomes" id="UP000019478"/>
    </source>
</evidence>
<evidence type="ECO:0000259" key="8">
    <source>
        <dbReference type="Pfam" id="PF18137"/>
    </source>
</evidence>
<feature type="region of interest" description="Disordered" evidence="6">
    <location>
        <begin position="1"/>
        <end position="63"/>
    </location>
</feature>
<reference evidence="9 10" key="1">
    <citation type="submission" date="2013-03" db="EMBL/GenBank/DDBJ databases">
        <title>The Genome Sequence of Capronia epimyces CBS 606.96.</title>
        <authorList>
            <consortium name="The Broad Institute Genomics Platform"/>
            <person name="Cuomo C."/>
            <person name="de Hoog S."/>
            <person name="Gorbushina A."/>
            <person name="Walker B."/>
            <person name="Young S.K."/>
            <person name="Zeng Q."/>
            <person name="Gargeya S."/>
            <person name="Fitzgerald M."/>
            <person name="Haas B."/>
            <person name="Abouelleil A."/>
            <person name="Allen A.W."/>
            <person name="Alvarado L."/>
            <person name="Arachchi H.M."/>
            <person name="Berlin A.M."/>
            <person name="Chapman S.B."/>
            <person name="Gainer-Dewar J."/>
            <person name="Goldberg J."/>
            <person name="Griggs A."/>
            <person name="Gujja S."/>
            <person name="Hansen M."/>
            <person name="Howarth C."/>
            <person name="Imamovic A."/>
            <person name="Ireland A."/>
            <person name="Larimer J."/>
            <person name="McCowan C."/>
            <person name="Murphy C."/>
            <person name="Pearson M."/>
            <person name="Poon T.W."/>
            <person name="Priest M."/>
            <person name="Roberts A."/>
            <person name="Saif S."/>
            <person name="Shea T."/>
            <person name="Sisk P."/>
            <person name="Sykes S."/>
            <person name="Wortman J."/>
            <person name="Nusbaum C."/>
            <person name="Birren B."/>
        </authorList>
    </citation>
    <scope>NUCLEOTIDE SEQUENCE [LARGE SCALE GENOMIC DNA]</scope>
    <source>
        <strain evidence="9 10">CBS 606.96</strain>
    </source>
</reference>
<feature type="compositionally biased region" description="Acidic residues" evidence="6">
    <location>
        <begin position="703"/>
        <end position="716"/>
    </location>
</feature>
<keyword evidence="3" id="KW-0235">DNA replication</keyword>
<dbReference type="GO" id="GO:0003688">
    <property type="term" value="F:DNA replication origin binding"/>
    <property type="evidence" value="ECO:0007669"/>
    <property type="project" value="TreeGrafter"/>
</dbReference>
<dbReference type="STRING" id="1182542.W9XLZ2"/>
<evidence type="ECO:0000256" key="3">
    <source>
        <dbReference type="ARBA" id="ARBA00022705"/>
    </source>
</evidence>
<protein>
    <submittedName>
        <fullName evidence="9">Uncharacterized protein</fullName>
    </submittedName>
</protein>
<dbReference type="Proteomes" id="UP000019478">
    <property type="component" value="Unassembled WGS sequence"/>
</dbReference>
<dbReference type="OrthoDB" id="10265211at2759"/>
<dbReference type="Pfam" id="PF18137">
    <property type="entry name" value="WHD_ORC"/>
    <property type="match status" value="1"/>
</dbReference>
<name>W9XLZ2_9EURO</name>
<dbReference type="GO" id="GO:0005656">
    <property type="term" value="C:nuclear pre-replicative complex"/>
    <property type="evidence" value="ECO:0007669"/>
    <property type="project" value="TreeGrafter"/>
</dbReference>
<comment type="subcellular location">
    <subcellularLocation>
        <location evidence="1">Nucleus</location>
    </subcellularLocation>
</comment>
<dbReference type="eggNOG" id="KOG2538">
    <property type="taxonomic scope" value="Eukaryota"/>
</dbReference>
<sequence>MDPEEIQTEDNAHTGCYIFKPAGHDDAEPVDRPRKRRKTTKSQSQSQYNGGDGDGDGDHTWPALLGGQEAEAAMRLRKQQFRSQWETHQAMIDEAVNEVDDTFVDDVLHYVRQEQASSPGRLKAGLLVSVPGHNAQRDLVQGWKSRRANEGDTKEVLVALSPTHAPNMQTALKNVIRMAICQDGGWEEYTEFLAQHKAMIPMNFDLELLQKYVQKHGIQRVLVSVPDIETFDTAILAELISMLGSWSARIPLVLLIGISTTVELFESRLSRSTVSLLEAEVFEPCQSPKQHDPLTAIYEAVQYSDTTQMFLGPAVLAILAELAEDQSTTTETFARTMQYVFMSHFFANPLSALSSPSESKISDQPTVCRAIRNTNGFKRYCEALAKGDAAQRQKARALLVSDETLEEEALEAIRAGQQRLRSSLAAIRTLRRLSRYLPKSHGRGRPSLDIETELLAALPDLTQTEHFEAVELAIQEMDFVRFRAFFNEAASTLEDVKLFEASQPRTATATATAEIRTYTDIEEAINAVDTTMEDDSATALTEAFSGLLRRYLHGKTSLPSPDTAPLQAVTNPFHDFMSEAFTYTLKSPLNAIVHPRARYSLERALTRPADYLGCECCMSSSRTGEVADRATLPATSLLLSMLNEAGHVVNVRDLWDAFRDTIAPALAGSSGRKVDSVLQARDGTEVSLSPRLEQRRPDNEPREADEDEDGDGDGDGADMPSEAMERQALALFYRALADLRHLGFVKPSKRKPGVDCIAKTAWMGL</sequence>
<dbReference type="GO" id="GO:0005664">
    <property type="term" value="C:nuclear origin of replication recognition complex"/>
    <property type="evidence" value="ECO:0007669"/>
    <property type="project" value="InterPro"/>
</dbReference>
<gene>
    <name evidence="9" type="ORF">A1O3_09491</name>
</gene>
<comment type="similarity">
    <text evidence="2">Belongs to the ORC3 family.</text>
</comment>
<dbReference type="InterPro" id="IPR045667">
    <property type="entry name" value="ORC3_N"/>
</dbReference>
<feature type="domain" description="Origin recognition complex subunit 3 N-terminal" evidence="7">
    <location>
        <begin position="10"/>
        <end position="353"/>
    </location>
</feature>
<dbReference type="GO" id="GO:0006270">
    <property type="term" value="P:DNA replication initiation"/>
    <property type="evidence" value="ECO:0007669"/>
    <property type="project" value="TreeGrafter"/>
</dbReference>
<dbReference type="Pfam" id="PF07034">
    <property type="entry name" value="ORC3_N"/>
    <property type="match status" value="1"/>
</dbReference>
<dbReference type="CDD" id="cd20704">
    <property type="entry name" value="Orc3"/>
    <property type="match status" value="1"/>
</dbReference>
<feature type="domain" description="Origin recognition complex subunit 3 winged helix C-terminal" evidence="8">
    <location>
        <begin position="598"/>
        <end position="762"/>
    </location>
</feature>
<feature type="compositionally biased region" description="Basic and acidic residues" evidence="6">
    <location>
        <begin position="692"/>
        <end position="702"/>
    </location>
</feature>
<dbReference type="InterPro" id="IPR020795">
    <property type="entry name" value="ORC3"/>
</dbReference>
<feature type="compositionally biased region" description="Basic and acidic residues" evidence="6">
    <location>
        <begin position="22"/>
        <end position="32"/>
    </location>
</feature>
<evidence type="ECO:0000259" key="7">
    <source>
        <dbReference type="Pfam" id="PF07034"/>
    </source>
</evidence>
<organism evidence="9 10">
    <name type="scientific">Capronia epimyces CBS 606.96</name>
    <dbReference type="NCBI Taxonomy" id="1182542"/>
    <lineage>
        <taxon>Eukaryota</taxon>
        <taxon>Fungi</taxon>
        <taxon>Dikarya</taxon>
        <taxon>Ascomycota</taxon>
        <taxon>Pezizomycotina</taxon>
        <taxon>Eurotiomycetes</taxon>
        <taxon>Chaetothyriomycetidae</taxon>
        <taxon>Chaetothyriales</taxon>
        <taxon>Herpotrichiellaceae</taxon>
        <taxon>Capronia</taxon>
    </lineage>
</organism>
<evidence type="ECO:0000256" key="6">
    <source>
        <dbReference type="SAM" id="MobiDB-lite"/>
    </source>
</evidence>